<accession>A0A143QP57</accession>
<evidence type="ECO:0000256" key="1">
    <source>
        <dbReference type="ARBA" id="ARBA00022714"/>
    </source>
</evidence>
<keyword evidence="8" id="KW-0223">Dioxygenase</keyword>
<feature type="region of interest" description="Disordered" evidence="6">
    <location>
        <begin position="1"/>
        <end position="42"/>
    </location>
</feature>
<keyword evidence="4" id="KW-0408">Iron</keyword>
<dbReference type="GO" id="GO:0018564">
    <property type="term" value="F:carbazole 1,9a-dioxygenase [NAD(P)H] activity"/>
    <property type="evidence" value="ECO:0007669"/>
    <property type="project" value="UniProtKB-EC"/>
</dbReference>
<dbReference type="Gene3D" id="3.90.380.10">
    <property type="entry name" value="Naphthalene 1,2-dioxygenase Alpha Subunit, Chain A, domain 1"/>
    <property type="match status" value="1"/>
</dbReference>
<dbReference type="Pfam" id="PF11723">
    <property type="entry name" value="Aromatic_hydrox"/>
    <property type="match status" value="1"/>
</dbReference>
<evidence type="ECO:0000256" key="3">
    <source>
        <dbReference type="ARBA" id="ARBA00023002"/>
    </source>
</evidence>
<dbReference type="Pfam" id="PF00355">
    <property type="entry name" value="Rieske"/>
    <property type="match status" value="1"/>
</dbReference>
<protein>
    <submittedName>
        <fullName evidence="8">Carbazole 1,9a-dioxygenase, terminal oxygenase component CarAa</fullName>
        <ecNumber evidence="8">1.14.12.22</ecNumber>
    </submittedName>
</protein>
<feature type="domain" description="Rieske" evidence="7">
    <location>
        <begin position="63"/>
        <end position="168"/>
    </location>
</feature>
<dbReference type="SUPFAM" id="SSF55961">
    <property type="entry name" value="Bet v1-like"/>
    <property type="match status" value="1"/>
</dbReference>
<dbReference type="RefSeq" id="WP_080966321.1">
    <property type="nucleotide sequence ID" value="NZ_CP015220.1"/>
</dbReference>
<evidence type="ECO:0000256" key="4">
    <source>
        <dbReference type="ARBA" id="ARBA00023004"/>
    </source>
</evidence>
<dbReference type="OrthoDB" id="5243643at2"/>
<dbReference type="InterPro" id="IPR017941">
    <property type="entry name" value="Rieske_2Fe-2S"/>
</dbReference>
<dbReference type="Gene3D" id="2.20.25.10">
    <property type="match status" value="1"/>
</dbReference>
<keyword evidence="9" id="KW-1185">Reference proteome</keyword>
<keyword evidence="2" id="KW-0479">Metal-binding</keyword>
<feature type="compositionally biased region" description="Basic and acidic residues" evidence="6">
    <location>
        <begin position="23"/>
        <end position="38"/>
    </location>
</feature>
<dbReference type="AlphaFoldDB" id="A0A143QP57"/>
<reference evidence="8 9" key="1">
    <citation type="journal article" date="2016" name="Genome Announc.">
        <title>Complete Genome and Plasmid Sequences for Rhodococcus fascians D188 and Draft Sequences for Rhodococcus Isolates PBTS 1 and PBTS 2.</title>
        <authorList>
            <person name="Stamler R.A."/>
            <person name="Vereecke D."/>
            <person name="Zhang Y."/>
            <person name="Schilkey F."/>
            <person name="Devitt N."/>
            <person name="Randall J.J."/>
        </authorList>
    </citation>
    <scope>NUCLEOTIDE SEQUENCE [LARGE SCALE GENOMIC DNA]</scope>
    <source>
        <strain evidence="8 9">PBTS2</strain>
    </source>
</reference>
<dbReference type="PANTHER" id="PTHR21266">
    <property type="entry name" value="IRON-SULFUR DOMAIN CONTAINING PROTEIN"/>
    <property type="match status" value="1"/>
</dbReference>
<gene>
    <name evidence="8" type="primary">carAa</name>
    <name evidence="8" type="ORF">A3Q41_02896</name>
</gene>
<dbReference type="InterPro" id="IPR050584">
    <property type="entry name" value="Cholesterol_7-desaturase"/>
</dbReference>
<dbReference type="KEGG" id="rhs:A3Q41_02896"/>
<dbReference type="EC" id="1.14.12.22" evidence="8"/>
<organism evidence="8 9">
    <name type="scientific">Rhodococcoides fascians</name>
    <name type="common">Rhodococcus fascians</name>
    <dbReference type="NCBI Taxonomy" id="1828"/>
    <lineage>
        <taxon>Bacteria</taxon>
        <taxon>Bacillati</taxon>
        <taxon>Actinomycetota</taxon>
        <taxon>Actinomycetes</taxon>
        <taxon>Mycobacteriales</taxon>
        <taxon>Nocardiaceae</taxon>
        <taxon>Rhodococcoides</taxon>
    </lineage>
</organism>
<evidence type="ECO:0000259" key="7">
    <source>
        <dbReference type="PROSITE" id="PS51296"/>
    </source>
</evidence>
<dbReference type="InterPro" id="IPR021028">
    <property type="entry name" value="Homotrim_ring_OHase_catalytic"/>
</dbReference>
<dbReference type="PATRIC" id="fig|1653479.3.peg.2931"/>
<dbReference type="EMBL" id="CP015220">
    <property type="protein sequence ID" value="AMY24187.1"/>
    <property type="molecule type" value="Genomic_DNA"/>
</dbReference>
<dbReference type="SUPFAM" id="SSF50022">
    <property type="entry name" value="ISP domain"/>
    <property type="match status" value="1"/>
</dbReference>
<name>A0A143QP57_RHOFA</name>
<dbReference type="Proteomes" id="UP000076038">
    <property type="component" value="Chromosome"/>
</dbReference>
<reference evidence="9" key="2">
    <citation type="submission" date="2016-04" db="EMBL/GenBank/DDBJ databases">
        <title>Complete Genome and Plasmid Sequences for Rhodococcus fascians D188 and Draft Sequences for Rhodococcus spp. Isolates PBTS 1 and PBTS 2.</title>
        <authorList>
            <person name="Stamer R."/>
            <person name="Vereecke D."/>
            <person name="Zhang Y."/>
            <person name="Schilkey F."/>
            <person name="Devitt N."/>
            <person name="Randall J."/>
        </authorList>
    </citation>
    <scope>NUCLEOTIDE SEQUENCE [LARGE SCALE GENOMIC DNA]</scope>
    <source>
        <strain evidence="9">PBTS2</strain>
    </source>
</reference>
<dbReference type="GO" id="GO:0004497">
    <property type="term" value="F:monooxygenase activity"/>
    <property type="evidence" value="ECO:0007669"/>
    <property type="project" value="UniProtKB-ARBA"/>
</dbReference>
<evidence type="ECO:0000256" key="5">
    <source>
        <dbReference type="ARBA" id="ARBA00023014"/>
    </source>
</evidence>
<dbReference type="GO" id="GO:0046872">
    <property type="term" value="F:metal ion binding"/>
    <property type="evidence" value="ECO:0007669"/>
    <property type="project" value="UniProtKB-KW"/>
</dbReference>
<evidence type="ECO:0000256" key="6">
    <source>
        <dbReference type="SAM" id="MobiDB-lite"/>
    </source>
</evidence>
<dbReference type="Gene3D" id="2.20.25.680">
    <property type="match status" value="1"/>
</dbReference>
<keyword evidence="3 8" id="KW-0560">Oxidoreductase</keyword>
<keyword evidence="5" id="KW-0411">Iron-sulfur</keyword>
<evidence type="ECO:0000313" key="8">
    <source>
        <dbReference type="EMBL" id="AMY24187.1"/>
    </source>
</evidence>
<evidence type="ECO:0000313" key="9">
    <source>
        <dbReference type="Proteomes" id="UP000076038"/>
    </source>
</evidence>
<evidence type="ECO:0000256" key="2">
    <source>
        <dbReference type="ARBA" id="ARBA00022723"/>
    </source>
</evidence>
<proteinExistence type="predicted"/>
<keyword evidence="1" id="KW-0001">2Fe-2S</keyword>
<dbReference type="InterPro" id="IPR036922">
    <property type="entry name" value="Rieske_2Fe-2S_sf"/>
</dbReference>
<dbReference type="GO" id="GO:0051537">
    <property type="term" value="F:2 iron, 2 sulfur cluster binding"/>
    <property type="evidence" value="ECO:0007669"/>
    <property type="project" value="UniProtKB-KW"/>
</dbReference>
<sequence length="423" mass="47997">MSETLEPRAASTVSRPTVATPPKEADRVKTQAQKKKDGNLPGRQDWSSWPLYQAAGAGFRGYWYPVVFSSKVGERPVRVKLLGEDIFVIRDRGVVRGMANRCPHRGVPLSYGNKQFPGTISCVYHGWTFDLETGDLKAAITDGPKSPICGKVTQPTYHVEERLGMVWIFVGDGEEPHPIDEQLPEELVSNAAVIGSRIMPREGNWRFACENGYDEGHAKYLHRTALWRLFKAMPVWNTTKIVKRGRWIYRVQLEQFWDADFPGLGKWTGKAWFKSNPPKTTTNIGNTGSHREVNPVIAAQEFPGFASVSMPGVLRIAYPTFIHYEFYVPVDEDNHLYVGVMADFQKGLKTIPFYFKYLGAVRWLFHGQFSSQDKWMVEVTDAPPEKLYRPDDSLLQWRKLAEDTTEDRIDALAEQGIDVPTPN</sequence>
<dbReference type="PROSITE" id="PS51296">
    <property type="entry name" value="RIESKE"/>
    <property type="match status" value="1"/>
</dbReference>
<dbReference type="PANTHER" id="PTHR21266:SF59">
    <property type="entry name" value="BLR4922 PROTEIN"/>
    <property type="match status" value="1"/>
</dbReference>